<keyword evidence="1" id="KW-0540">Nuclease</keyword>
<evidence type="ECO:0000256" key="4">
    <source>
        <dbReference type="SAM" id="MobiDB-lite"/>
    </source>
</evidence>
<dbReference type="SMART" id="SM00894">
    <property type="entry name" value="Excalibur"/>
    <property type="match status" value="1"/>
</dbReference>
<evidence type="ECO:0000256" key="2">
    <source>
        <dbReference type="ARBA" id="ARBA00022759"/>
    </source>
</evidence>
<dbReference type="PANTHER" id="PTHR12302:SF3">
    <property type="entry name" value="SERINE_THREONINE-PROTEIN KINASE 31"/>
    <property type="match status" value="1"/>
</dbReference>
<protein>
    <recommendedName>
        <fullName evidence="6">TNase-like domain-containing protein</fullName>
    </recommendedName>
</protein>
<dbReference type="GO" id="GO:0004519">
    <property type="term" value="F:endonuclease activity"/>
    <property type="evidence" value="ECO:0007669"/>
    <property type="project" value="UniProtKB-KW"/>
</dbReference>
<dbReference type="GO" id="GO:0003676">
    <property type="term" value="F:nucleic acid binding"/>
    <property type="evidence" value="ECO:0007669"/>
    <property type="project" value="InterPro"/>
</dbReference>
<feature type="compositionally biased region" description="Basic and acidic residues" evidence="4">
    <location>
        <begin position="235"/>
        <end position="252"/>
    </location>
</feature>
<dbReference type="InterPro" id="IPR016071">
    <property type="entry name" value="Staphylococal_nuclease_OB-fold"/>
</dbReference>
<dbReference type="OrthoDB" id="4376109at2"/>
<dbReference type="RefSeq" id="WP_076765349.1">
    <property type="nucleotide sequence ID" value="NZ_MSFI01000012.1"/>
</dbReference>
<keyword evidence="3" id="KW-0378">Hydrolase</keyword>
<evidence type="ECO:0000256" key="5">
    <source>
        <dbReference type="SAM" id="SignalP"/>
    </source>
</evidence>
<dbReference type="Gene3D" id="2.40.50.90">
    <property type="match status" value="1"/>
</dbReference>
<feature type="region of interest" description="Disordered" evidence="4">
    <location>
        <begin position="184"/>
        <end position="252"/>
    </location>
</feature>
<evidence type="ECO:0000313" key="8">
    <source>
        <dbReference type="Proteomes" id="UP000188613"/>
    </source>
</evidence>
<feature type="domain" description="TNase-like" evidence="6">
    <location>
        <begin position="43"/>
        <end position="176"/>
    </location>
</feature>
<dbReference type="GO" id="GO:0016787">
    <property type="term" value="F:hydrolase activity"/>
    <property type="evidence" value="ECO:0007669"/>
    <property type="project" value="UniProtKB-KW"/>
</dbReference>
<organism evidence="7 8">
    <name type="scientific">Domibacillus epiphyticus</name>
    <dbReference type="NCBI Taxonomy" id="1714355"/>
    <lineage>
        <taxon>Bacteria</taxon>
        <taxon>Bacillati</taxon>
        <taxon>Bacillota</taxon>
        <taxon>Bacilli</taxon>
        <taxon>Bacillales</taxon>
        <taxon>Bacillaceae</taxon>
        <taxon>Domibacillus</taxon>
    </lineage>
</organism>
<dbReference type="PROSITE" id="PS01123">
    <property type="entry name" value="TNASE_1"/>
    <property type="match status" value="1"/>
</dbReference>
<dbReference type="Pfam" id="PF05901">
    <property type="entry name" value="Excalibur"/>
    <property type="match status" value="1"/>
</dbReference>
<dbReference type="EMBL" id="MSFI01000012">
    <property type="protein sequence ID" value="OMP67067.1"/>
    <property type="molecule type" value="Genomic_DNA"/>
</dbReference>
<name>A0A1V2A7Z1_9BACI</name>
<proteinExistence type="predicted"/>
<evidence type="ECO:0000313" key="7">
    <source>
        <dbReference type="EMBL" id="OMP67067.1"/>
    </source>
</evidence>
<feature type="signal peptide" evidence="5">
    <location>
        <begin position="1"/>
        <end position="21"/>
    </location>
</feature>
<keyword evidence="5" id="KW-0732">Signal</keyword>
<dbReference type="PROSITE" id="PS50830">
    <property type="entry name" value="TNASE_3"/>
    <property type="match status" value="1"/>
</dbReference>
<keyword evidence="2" id="KW-0255">Endonuclease</keyword>
<dbReference type="InterPro" id="IPR035437">
    <property type="entry name" value="SNase_OB-fold_sf"/>
</dbReference>
<evidence type="ECO:0000256" key="3">
    <source>
        <dbReference type="ARBA" id="ARBA00022801"/>
    </source>
</evidence>
<dbReference type="InterPro" id="IPR008613">
    <property type="entry name" value="Excalibur_Ca-bd_domain"/>
</dbReference>
<dbReference type="SUPFAM" id="SSF50199">
    <property type="entry name" value="Staphylococcal nuclease"/>
    <property type="match status" value="1"/>
</dbReference>
<sequence>MLKKKLFKPFAASLLSFSLLAGSFTPELTTDSTQTAEAALPKTATKVTVNEVVDGDTIKVTYKGRKETVRLILIDTPETKDPNKCVQLFGPEATAYTKKYLLDKKKKVSIELGVQTRDKYGRILAYVYVNETMFNRLLLQNGYARIAVYPPNTQYLEQLQVDENKAKKAKVGIWSSTSAINGGCAPIKKPAPAPKPKPAPAPKPAPKPAAPKKETFKNCTELRKKYPNGVKKGHPAYDAKHDRDKDGWACER</sequence>
<feature type="compositionally biased region" description="Pro residues" evidence="4">
    <location>
        <begin position="189"/>
        <end position="209"/>
    </location>
</feature>
<dbReference type="InterPro" id="IPR002071">
    <property type="entry name" value="Thermonucl_AS"/>
</dbReference>
<reference evidence="7 8" key="1">
    <citation type="submission" date="2016-12" db="EMBL/GenBank/DDBJ databases">
        <title>Domibacillus sp. SAB 38T whole genome sequencing.</title>
        <authorList>
            <person name="Verma A."/>
            <person name="Ojha A.K."/>
            <person name="Krishnamurthi S."/>
        </authorList>
    </citation>
    <scope>NUCLEOTIDE SEQUENCE [LARGE SCALE GENOMIC DNA]</scope>
    <source>
        <strain evidence="7 8">SAB 38</strain>
    </source>
</reference>
<keyword evidence="8" id="KW-1185">Reference proteome</keyword>
<feature type="chain" id="PRO_5039427737" description="TNase-like domain-containing protein" evidence="5">
    <location>
        <begin position="22"/>
        <end position="252"/>
    </location>
</feature>
<dbReference type="PANTHER" id="PTHR12302">
    <property type="entry name" value="EBNA2 BINDING PROTEIN P100"/>
    <property type="match status" value="1"/>
</dbReference>
<evidence type="ECO:0000256" key="1">
    <source>
        <dbReference type="ARBA" id="ARBA00022722"/>
    </source>
</evidence>
<dbReference type="AlphaFoldDB" id="A0A1V2A7Z1"/>
<evidence type="ECO:0000259" key="6">
    <source>
        <dbReference type="PROSITE" id="PS50830"/>
    </source>
</evidence>
<dbReference type="SMART" id="SM00318">
    <property type="entry name" value="SNc"/>
    <property type="match status" value="1"/>
</dbReference>
<dbReference type="STRING" id="1714355.BTO28_08780"/>
<dbReference type="PROSITE" id="PS01284">
    <property type="entry name" value="TNASE_2"/>
    <property type="match status" value="1"/>
</dbReference>
<gene>
    <name evidence="7" type="ORF">BTO28_08780</name>
</gene>
<dbReference type="Proteomes" id="UP000188613">
    <property type="component" value="Unassembled WGS sequence"/>
</dbReference>
<comment type="caution">
    <text evidence="7">The sequence shown here is derived from an EMBL/GenBank/DDBJ whole genome shotgun (WGS) entry which is preliminary data.</text>
</comment>
<dbReference type="Pfam" id="PF00565">
    <property type="entry name" value="SNase"/>
    <property type="match status" value="1"/>
</dbReference>
<accession>A0A1V2A7Z1</accession>
<feature type="compositionally biased region" description="Basic and acidic residues" evidence="4">
    <location>
        <begin position="211"/>
        <end position="224"/>
    </location>
</feature>